<proteinExistence type="predicted"/>
<dbReference type="EMBL" id="CM037619">
    <property type="protein sequence ID" value="KAH8006668.1"/>
    <property type="molecule type" value="Genomic_DNA"/>
</dbReference>
<name>A0ACB8FMK8_9SAUR</name>
<evidence type="ECO:0000313" key="1">
    <source>
        <dbReference type="EMBL" id="KAH8006668.1"/>
    </source>
</evidence>
<accession>A0ACB8FMK8</accession>
<protein>
    <submittedName>
        <fullName evidence="1">Uncharacterized protein</fullName>
    </submittedName>
</protein>
<keyword evidence="2" id="KW-1185">Reference proteome</keyword>
<sequence length="116" mass="13042">MKMGWPTETKALLIVLVFSKWPLTTYALLQESSLAGTPLSDDEYKYFFQDLTAPRVIHTVCFRRAVFGCHHPAIEALDRYENHGIIPEGKANHTSQTGKCVMGEEGGRIVWHLGPI</sequence>
<comment type="caution">
    <text evidence="1">The sequence shown here is derived from an EMBL/GenBank/DDBJ whole genome shotgun (WGS) entry which is preliminary data.</text>
</comment>
<reference evidence="1" key="1">
    <citation type="submission" date="2021-08" db="EMBL/GenBank/DDBJ databases">
        <title>The first chromosome-level gecko genome reveals the dynamic sex chromosomes of Neotropical dwarf geckos (Sphaerodactylidae: Sphaerodactylus).</title>
        <authorList>
            <person name="Pinto B.J."/>
            <person name="Keating S.E."/>
            <person name="Gamble T."/>
        </authorList>
    </citation>
    <scope>NUCLEOTIDE SEQUENCE</scope>
    <source>
        <strain evidence="1">TG3544</strain>
    </source>
</reference>
<organism evidence="1 2">
    <name type="scientific">Sphaerodactylus townsendi</name>
    <dbReference type="NCBI Taxonomy" id="933632"/>
    <lineage>
        <taxon>Eukaryota</taxon>
        <taxon>Metazoa</taxon>
        <taxon>Chordata</taxon>
        <taxon>Craniata</taxon>
        <taxon>Vertebrata</taxon>
        <taxon>Euteleostomi</taxon>
        <taxon>Lepidosauria</taxon>
        <taxon>Squamata</taxon>
        <taxon>Bifurcata</taxon>
        <taxon>Gekkota</taxon>
        <taxon>Sphaerodactylidae</taxon>
        <taxon>Sphaerodactylus</taxon>
    </lineage>
</organism>
<dbReference type="Proteomes" id="UP000827872">
    <property type="component" value="Linkage Group LG06"/>
</dbReference>
<evidence type="ECO:0000313" key="2">
    <source>
        <dbReference type="Proteomes" id="UP000827872"/>
    </source>
</evidence>
<gene>
    <name evidence="1" type="ORF">K3G42_010798</name>
</gene>